<dbReference type="RefSeq" id="WP_027739344.1">
    <property type="nucleotide sequence ID" value="NZ_QOIM01000017.1"/>
</dbReference>
<evidence type="ECO:0000313" key="2">
    <source>
        <dbReference type="EMBL" id="RCG25718.1"/>
    </source>
</evidence>
<dbReference type="SMART" id="SM00960">
    <property type="entry name" value="Robl_LC7"/>
    <property type="match status" value="1"/>
</dbReference>
<proteinExistence type="predicted"/>
<gene>
    <name evidence="2" type="ORF">DQ392_00230</name>
</gene>
<dbReference type="InterPro" id="IPR004942">
    <property type="entry name" value="Roadblock/LAMTOR2_dom"/>
</dbReference>
<dbReference type="Proteomes" id="UP000253507">
    <property type="component" value="Unassembled WGS sequence"/>
</dbReference>
<name>A0A367F5T3_9ACTN</name>
<feature type="domain" description="Roadblock/LAMTOR2" evidence="1">
    <location>
        <begin position="19"/>
        <end position="113"/>
    </location>
</feature>
<evidence type="ECO:0000313" key="3">
    <source>
        <dbReference type="Proteomes" id="UP000253507"/>
    </source>
</evidence>
<keyword evidence="3" id="KW-1185">Reference proteome</keyword>
<sequence length="148" mass="15863">MTSRTFRETPRYDVENDLGWILDQQLVDAVPGTRAAVLLSGDGIRRAHSKELQTADAEPMAAAASGIQALARSYAQRAMSGEEGTWEETINSYQGGFLMIVGAGDQSFLAVRADRDVDLAALTTAAHTCVLRLGEHMATPRRGADAPS</sequence>
<dbReference type="OrthoDB" id="4568655at2"/>
<accession>A0A367F5T3</accession>
<dbReference type="PANTHER" id="PTHR36222:SF1">
    <property type="entry name" value="SERINE PROTEASE INHIBITOR RV3364C"/>
    <property type="match status" value="1"/>
</dbReference>
<dbReference type="SUPFAM" id="SSF103196">
    <property type="entry name" value="Roadblock/LC7 domain"/>
    <property type="match status" value="1"/>
</dbReference>
<dbReference type="InterPro" id="IPR053141">
    <property type="entry name" value="Mycobact_SerProt_Inhib_Rv3364c"/>
</dbReference>
<organism evidence="2 3">
    <name type="scientific">Streptomyces reniochalinae</name>
    <dbReference type="NCBI Taxonomy" id="2250578"/>
    <lineage>
        <taxon>Bacteria</taxon>
        <taxon>Bacillati</taxon>
        <taxon>Actinomycetota</taxon>
        <taxon>Actinomycetes</taxon>
        <taxon>Kitasatosporales</taxon>
        <taxon>Streptomycetaceae</taxon>
        <taxon>Streptomyces</taxon>
    </lineage>
</organism>
<dbReference type="AlphaFoldDB" id="A0A367F5T3"/>
<dbReference type="PANTHER" id="PTHR36222">
    <property type="entry name" value="SERINE PROTEASE INHIBITOR RV3364C"/>
    <property type="match status" value="1"/>
</dbReference>
<dbReference type="EMBL" id="QOIM01000017">
    <property type="protein sequence ID" value="RCG25718.1"/>
    <property type="molecule type" value="Genomic_DNA"/>
</dbReference>
<dbReference type="Gene3D" id="3.30.450.30">
    <property type="entry name" value="Dynein light chain 2a, cytoplasmic"/>
    <property type="match status" value="1"/>
</dbReference>
<comment type="caution">
    <text evidence="2">The sequence shown here is derived from an EMBL/GenBank/DDBJ whole genome shotgun (WGS) entry which is preliminary data.</text>
</comment>
<dbReference type="Pfam" id="PF03259">
    <property type="entry name" value="Robl_LC7"/>
    <property type="match status" value="1"/>
</dbReference>
<reference evidence="2 3" key="1">
    <citation type="submission" date="2018-06" db="EMBL/GenBank/DDBJ databases">
        <title>Streptomyces reniochalinae sp. nov. and Streptomyces diacarnus sp. nov. from marine sponges.</title>
        <authorList>
            <person name="Li L."/>
        </authorList>
    </citation>
    <scope>NUCLEOTIDE SEQUENCE [LARGE SCALE GENOMIC DNA]</scope>
    <source>
        <strain evidence="2 3">LHW50302</strain>
    </source>
</reference>
<protein>
    <recommendedName>
        <fullName evidence="1">Roadblock/LAMTOR2 domain-containing protein</fullName>
    </recommendedName>
</protein>
<evidence type="ECO:0000259" key="1">
    <source>
        <dbReference type="SMART" id="SM00960"/>
    </source>
</evidence>